<dbReference type="InterPro" id="IPR001647">
    <property type="entry name" value="HTH_TetR"/>
</dbReference>
<dbReference type="GO" id="GO:0000976">
    <property type="term" value="F:transcription cis-regulatory region binding"/>
    <property type="evidence" value="ECO:0007669"/>
    <property type="project" value="TreeGrafter"/>
</dbReference>
<dbReference type="EMBL" id="FQVC01000007">
    <property type="protein sequence ID" value="SHF38395.1"/>
    <property type="molecule type" value="Genomic_DNA"/>
</dbReference>
<feature type="DNA-binding region" description="H-T-H motif" evidence="4">
    <location>
        <begin position="35"/>
        <end position="54"/>
    </location>
</feature>
<dbReference type="PATRIC" id="fig|1121477.3.peg.2626"/>
<dbReference type="RefSeq" id="WP_046134735.1">
    <property type="nucleotide sequence ID" value="NZ_FQVC01000007.1"/>
</dbReference>
<dbReference type="InterPro" id="IPR036271">
    <property type="entry name" value="Tet_transcr_reg_TetR-rel_C_sf"/>
</dbReference>
<evidence type="ECO:0000259" key="5">
    <source>
        <dbReference type="PROSITE" id="PS50977"/>
    </source>
</evidence>
<dbReference type="InterPro" id="IPR050109">
    <property type="entry name" value="HTH-type_TetR-like_transc_reg"/>
</dbReference>
<evidence type="ECO:0000313" key="7">
    <source>
        <dbReference type="EMBL" id="SHF38395.1"/>
    </source>
</evidence>
<reference evidence="7 9" key="2">
    <citation type="submission" date="2016-11" db="EMBL/GenBank/DDBJ databases">
        <authorList>
            <person name="Jaros S."/>
            <person name="Januszkiewicz K."/>
            <person name="Wedrychowicz H."/>
        </authorList>
    </citation>
    <scope>NUCLEOTIDE SEQUENCE [LARGE SCALE GENOMIC DNA]</scope>
    <source>
        <strain evidence="7 9">DSM 17137</strain>
    </source>
</reference>
<name>A0A0F5LRR0_9HYPH</name>
<dbReference type="PROSITE" id="PS50977">
    <property type="entry name" value="HTH_TETR_2"/>
    <property type="match status" value="1"/>
</dbReference>
<sequence>MDKQPKFKRRAEARPDEVLDAALEMFLEKGFAAAKVEDVARRAGVSKGLVYLYFPSKDALLEAIVRRAISPVADSALAQLAVVEGDPRVALRRVIGALMVQLSDPQRMAIPKLILREAWQFPKVAEMYRREVLDRAIPAVTALLQRGMDQGYLRQLDAELTVRSLVGPIAVHLMLAEVFDIAPGDGLALERFMDNHLAILFDGLSAHPMEHGQ</sequence>
<dbReference type="AlphaFoldDB" id="A0A0F5LRR0"/>
<dbReference type="PANTHER" id="PTHR30055">
    <property type="entry name" value="HTH-TYPE TRANSCRIPTIONAL REGULATOR RUTR"/>
    <property type="match status" value="1"/>
</dbReference>
<dbReference type="PRINTS" id="PR00455">
    <property type="entry name" value="HTHTETR"/>
</dbReference>
<keyword evidence="8" id="KW-1185">Reference proteome</keyword>
<dbReference type="InterPro" id="IPR009057">
    <property type="entry name" value="Homeodomain-like_sf"/>
</dbReference>
<accession>A0A0F5LRR0</accession>
<organism evidence="6 8">
    <name type="scientific">Devosia limi DSM 17137</name>
    <dbReference type="NCBI Taxonomy" id="1121477"/>
    <lineage>
        <taxon>Bacteria</taxon>
        <taxon>Pseudomonadati</taxon>
        <taxon>Pseudomonadota</taxon>
        <taxon>Alphaproteobacteria</taxon>
        <taxon>Hyphomicrobiales</taxon>
        <taxon>Devosiaceae</taxon>
        <taxon>Devosia</taxon>
    </lineage>
</organism>
<evidence type="ECO:0000313" key="8">
    <source>
        <dbReference type="Proteomes" id="UP000033608"/>
    </source>
</evidence>
<dbReference type="Proteomes" id="UP000184533">
    <property type="component" value="Unassembled WGS sequence"/>
</dbReference>
<evidence type="ECO:0000256" key="2">
    <source>
        <dbReference type="ARBA" id="ARBA00023125"/>
    </source>
</evidence>
<evidence type="ECO:0000313" key="9">
    <source>
        <dbReference type="Proteomes" id="UP000184533"/>
    </source>
</evidence>
<keyword evidence="3" id="KW-0804">Transcription</keyword>
<dbReference type="Gene3D" id="1.10.357.10">
    <property type="entry name" value="Tetracycline Repressor, domain 2"/>
    <property type="match status" value="1"/>
</dbReference>
<keyword evidence="2 4" id="KW-0238">DNA-binding</keyword>
<evidence type="ECO:0000256" key="3">
    <source>
        <dbReference type="ARBA" id="ARBA00023163"/>
    </source>
</evidence>
<dbReference type="SUPFAM" id="SSF48498">
    <property type="entry name" value="Tetracyclin repressor-like, C-terminal domain"/>
    <property type="match status" value="1"/>
</dbReference>
<proteinExistence type="predicted"/>
<dbReference type="FunFam" id="1.10.10.60:FF:000141">
    <property type="entry name" value="TetR family transcriptional regulator"/>
    <property type="match status" value="1"/>
</dbReference>
<dbReference type="GO" id="GO:0003700">
    <property type="term" value="F:DNA-binding transcription factor activity"/>
    <property type="evidence" value="ECO:0007669"/>
    <property type="project" value="TreeGrafter"/>
</dbReference>
<keyword evidence="1" id="KW-0805">Transcription regulation</keyword>
<dbReference type="PANTHER" id="PTHR30055:SF223">
    <property type="entry name" value="HTH-TYPE TRANSCRIPTIONAL REGULATOR UIDR"/>
    <property type="match status" value="1"/>
</dbReference>
<protein>
    <submittedName>
        <fullName evidence="6">TetR family transcriptional regulator</fullName>
    </submittedName>
    <submittedName>
        <fullName evidence="7">Transcriptional regulator, TetR family</fullName>
    </submittedName>
</protein>
<reference evidence="6 8" key="1">
    <citation type="submission" date="2015-03" db="EMBL/GenBank/DDBJ databases">
        <authorList>
            <person name="Hassan Y.I."/>
            <person name="Lepp D."/>
            <person name="Zhou T."/>
        </authorList>
    </citation>
    <scope>NUCLEOTIDE SEQUENCE [LARGE SCALE GENOMIC DNA]</scope>
    <source>
        <strain evidence="6 8">DSM 17137</strain>
    </source>
</reference>
<evidence type="ECO:0000313" key="6">
    <source>
        <dbReference type="EMBL" id="KKB85035.1"/>
    </source>
</evidence>
<dbReference type="Pfam" id="PF00440">
    <property type="entry name" value="TetR_N"/>
    <property type="match status" value="1"/>
</dbReference>
<dbReference type="Proteomes" id="UP000033608">
    <property type="component" value="Unassembled WGS sequence"/>
</dbReference>
<dbReference type="EMBL" id="LAJF01000061">
    <property type="protein sequence ID" value="KKB85035.1"/>
    <property type="molecule type" value="Genomic_DNA"/>
</dbReference>
<dbReference type="STRING" id="1121477.SAMN02745223_02460"/>
<dbReference type="OrthoDB" id="7185252at2"/>
<gene>
    <name evidence="7" type="ORF">SAMN02745223_02460</name>
    <name evidence="6" type="ORF">VW29_07685</name>
</gene>
<evidence type="ECO:0000256" key="1">
    <source>
        <dbReference type="ARBA" id="ARBA00023015"/>
    </source>
</evidence>
<dbReference type="InterPro" id="IPR011075">
    <property type="entry name" value="TetR_C"/>
</dbReference>
<feature type="domain" description="HTH tetR-type" evidence="5">
    <location>
        <begin position="12"/>
        <end position="72"/>
    </location>
</feature>
<dbReference type="Pfam" id="PF16859">
    <property type="entry name" value="TetR_C_11"/>
    <property type="match status" value="1"/>
</dbReference>
<evidence type="ECO:0000256" key="4">
    <source>
        <dbReference type="PROSITE-ProRule" id="PRU00335"/>
    </source>
</evidence>
<dbReference type="SUPFAM" id="SSF46689">
    <property type="entry name" value="Homeodomain-like"/>
    <property type="match status" value="1"/>
</dbReference>